<gene>
    <name evidence="5" type="ORF">EBB59_11295</name>
</gene>
<feature type="domain" description="Lnb-like transmembrane" evidence="4">
    <location>
        <begin position="276"/>
        <end position="341"/>
    </location>
</feature>
<accession>A0A3M2HMT8</accession>
<keyword evidence="6" id="KW-1185">Reference proteome</keyword>
<dbReference type="Pfam" id="PF13387">
    <property type="entry name" value="Lnb_N"/>
    <property type="match status" value="1"/>
</dbReference>
<sequence>MPAACMPSTSGCWAMREARRAGLGLLAALLAFLAALPAFAAPKVGVVTMQPGEVFWERFGHDAIVIAPPDGPAISYNFGYFDPSETDFVSRFIRGDMRYRLVALPLEVDLQQYREAGRGVAVQWLDLTPAQAESLAAALAENARPENAHYRYDYFRDNCATRVRDALDRALGGALEPQLAASSQGNSYRGEAGRLARPAPWMWLGFQLGLGPNADPPLSRWEEAFVPMRLADSLRHAKTAAGTPLVIAEEQWLPHRLDAEPTEHGLPVFGFGMAGIVIALALFFTGRARPRLAAAFALAFWPLCGVAGALMLYLWLGSAHWAAWRNHNLLLMNPLAWLLLPGALALARGHRPSRRFRCLLMLVTGVAALALAPAALGIDRQHNGLWIALLLPIHLALALLWARRGDTGITP</sequence>
<keyword evidence="1" id="KW-0472">Membrane</keyword>
<feature type="transmembrane region" description="Helical" evidence="1">
    <location>
        <begin position="292"/>
        <end position="316"/>
    </location>
</feature>
<evidence type="ECO:0000259" key="3">
    <source>
        <dbReference type="Pfam" id="PF13387"/>
    </source>
</evidence>
<dbReference type="InterPro" id="IPR025178">
    <property type="entry name" value="Lnb_N"/>
</dbReference>
<dbReference type="AlphaFoldDB" id="A0A3M2HMT8"/>
<keyword evidence="1" id="KW-0812">Transmembrane</keyword>
<dbReference type="EMBL" id="RFLY01000018">
    <property type="protein sequence ID" value="RMH88659.1"/>
    <property type="molecule type" value="Genomic_DNA"/>
</dbReference>
<organism evidence="5 6">
    <name type="scientific">Solilutibacter pythonis</name>
    <dbReference type="NCBI Taxonomy" id="2483112"/>
    <lineage>
        <taxon>Bacteria</taxon>
        <taxon>Pseudomonadati</taxon>
        <taxon>Pseudomonadota</taxon>
        <taxon>Gammaproteobacteria</taxon>
        <taxon>Lysobacterales</taxon>
        <taxon>Lysobacteraceae</taxon>
        <taxon>Solilutibacter</taxon>
    </lineage>
</organism>
<keyword evidence="2" id="KW-0732">Signal</keyword>
<feature type="chain" id="PRO_5018267502" evidence="2">
    <location>
        <begin position="41"/>
        <end position="411"/>
    </location>
</feature>
<protein>
    <submittedName>
        <fullName evidence="5">DUF4105 domain-containing protein</fullName>
    </submittedName>
</protein>
<dbReference type="Proteomes" id="UP000275012">
    <property type="component" value="Unassembled WGS sequence"/>
</dbReference>
<feature type="transmembrane region" description="Helical" evidence="1">
    <location>
        <begin position="384"/>
        <end position="402"/>
    </location>
</feature>
<evidence type="ECO:0000256" key="1">
    <source>
        <dbReference type="SAM" id="Phobius"/>
    </source>
</evidence>
<feature type="transmembrane region" description="Helical" evidence="1">
    <location>
        <begin position="359"/>
        <end position="378"/>
    </location>
</feature>
<dbReference type="Pfam" id="PF25221">
    <property type="entry name" value="5TMH_Lnb"/>
    <property type="match status" value="1"/>
</dbReference>
<keyword evidence="1" id="KW-1133">Transmembrane helix</keyword>
<name>A0A3M2HMT8_9GAMM</name>
<evidence type="ECO:0000259" key="4">
    <source>
        <dbReference type="Pfam" id="PF25221"/>
    </source>
</evidence>
<reference evidence="5 6" key="1">
    <citation type="submission" date="2018-10" db="EMBL/GenBank/DDBJ databases">
        <title>Proposal of Lysobacter pythonis sp. nov. isolated from royal pythons (Python regius).</title>
        <authorList>
            <person name="Hans-Juergen B."/>
            <person name="Huptas C."/>
            <person name="Sandra B."/>
            <person name="Igor L."/>
            <person name="Joachim S."/>
            <person name="Siegfried S."/>
            <person name="Mareike W."/>
            <person name="Peter K."/>
        </authorList>
    </citation>
    <scope>NUCLEOTIDE SEQUENCE [LARGE SCALE GENOMIC DNA]</scope>
    <source>
        <strain evidence="5 6">4284/11</strain>
    </source>
</reference>
<evidence type="ECO:0000313" key="6">
    <source>
        <dbReference type="Proteomes" id="UP000275012"/>
    </source>
</evidence>
<feature type="transmembrane region" description="Helical" evidence="1">
    <location>
        <begin position="266"/>
        <end position="285"/>
    </location>
</feature>
<dbReference type="OrthoDB" id="319167at2"/>
<feature type="transmembrane region" description="Helical" evidence="1">
    <location>
        <begin position="328"/>
        <end position="347"/>
    </location>
</feature>
<evidence type="ECO:0000256" key="2">
    <source>
        <dbReference type="SAM" id="SignalP"/>
    </source>
</evidence>
<feature type="domain" description="Lnb N-terminal periplasmic" evidence="3">
    <location>
        <begin position="45"/>
        <end position="171"/>
    </location>
</feature>
<dbReference type="InterPro" id="IPR057436">
    <property type="entry name" value="5TMH_Lnb"/>
</dbReference>
<proteinExistence type="predicted"/>
<feature type="signal peptide" evidence="2">
    <location>
        <begin position="1"/>
        <end position="40"/>
    </location>
</feature>
<comment type="caution">
    <text evidence="5">The sequence shown here is derived from an EMBL/GenBank/DDBJ whole genome shotgun (WGS) entry which is preliminary data.</text>
</comment>
<evidence type="ECO:0000313" key="5">
    <source>
        <dbReference type="EMBL" id="RMH88659.1"/>
    </source>
</evidence>